<protein>
    <submittedName>
        <fullName evidence="3">Uncharacterized protein</fullName>
    </submittedName>
</protein>
<sequence length="96" mass="9937">MTENPENPQNPENTENTQPQKRFRDRRVGVVALAASTVGALLIGGTLGAVSGAAIGYGVGHDDHPDRPAIVHREVPPGGELPPGMAPEDSSDSSNS</sequence>
<keyword evidence="4" id="KW-1185">Reference proteome</keyword>
<proteinExistence type="predicted"/>
<evidence type="ECO:0000256" key="1">
    <source>
        <dbReference type="SAM" id="MobiDB-lite"/>
    </source>
</evidence>
<dbReference type="RefSeq" id="WP_345179538.1">
    <property type="nucleotide sequence ID" value="NZ_BAABFQ010000007.1"/>
</dbReference>
<feature type="transmembrane region" description="Helical" evidence="2">
    <location>
        <begin position="30"/>
        <end position="57"/>
    </location>
</feature>
<gene>
    <name evidence="3" type="ORF">ACFPKY_13180</name>
</gene>
<name>A0ABW0N474_9ACTN</name>
<dbReference type="EMBL" id="JBHSMD010000004">
    <property type="protein sequence ID" value="MFC5494063.1"/>
    <property type="molecule type" value="Genomic_DNA"/>
</dbReference>
<keyword evidence="2" id="KW-1133">Transmembrane helix</keyword>
<evidence type="ECO:0000256" key="2">
    <source>
        <dbReference type="SAM" id="Phobius"/>
    </source>
</evidence>
<keyword evidence="2" id="KW-0812">Transmembrane</keyword>
<feature type="region of interest" description="Disordered" evidence="1">
    <location>
        <begin position="1"/>
        <end position="24"/>
    </location>
</feature>
<evidence type="ECO:0000313" key="3">
    <source>
        <dbReference type="EMBL" id="MFC5494063.1"/>
    </source>
</evidence>
<accession>A0ABW0N474</accession>
<evidence type="ECO:0000313" key="4">
    <source>
        <dbReference type="Proteomes" id="UP001595956"/>
    </source>
</evidence>
<feature type="compositionally biased region" description="Basic and acidic residues" evidence="1">
    <location>
        <begin position="60"/>
        <end position="75"/>
    </location>
</feature>
<comment type="caution">
    <text evidence="3">The sequence shown here is derived from an EMBL/GenBank/DDBJ whole genome shotgun (WGS) entry which is preliminary data.</text>
</comment>
<dbReference type="Proteomes" id="UP001595956">
    <property type="component" value="Unassembled WGS sequence"/>
</dbReference>
<keyword evidence="2" id="KW-0472">Membrane</keyword>
<feature type="compositionally biased region" description="Low complexity" evidence="1">
    <location>
        <begin position="1"/>
        <end position="20"/>
    </location>
</feature>
<organism evidence="3 4">
    <name type="scientific">Nocardioides caricicola</name>
    <dbReference type="NCBI Taxonomy" id="634770"/>
    <lineage>
        <taxon>Bacteria</taxon>
        <taxon>Bacillati</taxon>
        <taxon>Actinomycetota</taxon>
        <taxon>Actinomycetes</taxon>
        <taxon>Propionibacteriales</taxon>
        <taxon>Nocardioidaceae</taxon>
        <taxon>Nocardioides</taxon>
    </lineage>
</organism>
<feature type="region of interest" description="Disordered" evidence="1">
    <location>
        <begin position="60"/>
        <end position="96"/>
    </location>
</feature>
<reference evidence="4" key="1">
    <citation type="journal article" date="2019" name="Int. J. Syst. Evol. Microbiol.">
        <title>The Global Catalogue of Microorganisms (GCM) 10K type strain sequencing project: providing services to taxonomists for standard genome sequencing and annotation.</title>
        <authorList>
            <consortium name="The Broad Institute Genomics Platform"/>
            <consortium name="The Broad Institute Genome Sequencing Center for Infectious Disease"/>
            <person name="Wu L."/>
            <person name="Ma J."/>
        </authorList>
    </citation>
    <scope>NUCLEOTIDE SEQUENCE [LARGE SCALE GENOMIC DNA]</scope>
    <source>
        <strain evidence="4">KACC 13778</strain>
    </source>
</reference>